<dbReference type="Pfam" id="PF02447">
    <property type="entry name" value="GntP_permease"/>
    <property type="match status" value="1"/>
</dbReference>
<accession>A0A2G1VR72</accession>
<protein>
    <submittedName>
        <fullName evidence="2">Permease</fullName>
    </submittedName>
</protein>
<feature type="transmembrane region" description="Helical" evidence="1">
    <location>
        <begin position="425"/>
        <end position="445"/>
    </location>
</feature>
<dbReference type="EMBL" id="NQXA01000007">
    <property type="protein sequence ID" value="PHQ29276.1"/>
    <property type="molecule type" value="Genomic_DNA"/>
</dbReference>
<comment type="caution">
    <text evidence="2">The sequence shown here is derived from an EMBL/GenBank/DDBJ whole genome shotgun (WGS) entry which is preliminary data.</text>
</comment>
<proteinExistence type="predicted"/>
<feature type="transmembrane region" description="Helical" evidence="1">
    <location>
        <begin position="257"/>
        <end position="282"/>
    </location>
</feature>
<feature type="transmembrane region" description="Helical" evidence="1">
    <location>
        <begin position="97"/>
        <end position="127"/>
    </location>
</feature>
<feature type="transmembrane region" description="Helical" evidence="1">
    <location>
        <begin position="5"/>
        <end position="22"/>
    </location>
</feature>
<evidence type="ECO:0000256" key="1">
    <source>
        <dbReference type="SAM" id="Phobius"/>
    </source>
</evidence>
<sequence>MGLDLLFIGIVIIWIIIGTSYLRWHPFFVLLISALGLAMLLQTPLIEIPKVISVGFGNMFQNIGLLILFGSFIGAALEATNATQVIAQTILKKFRRLPLPFVVSGLGYIVSIPVFCDAAFVILAPLAKKMALGNRLKRNGLTIALSTGLFSAHVLVPPTPGPLAAAANLQLKNLYVLLLGGGFFALILMLIGGFYAYYLFRKGKFEESLTEIAAHTTQEQETRSNLNFSLAIIPLALPILLMAFAAFTPFLSAIAGLYYVIVALEFLGDPVIALLVGVLTAFYLCFKQDLSINDVIKKGIQQAAPILLITAMGGALGSVIQQANLTQGFETLHFNASIGLVIPFLLAAVLKSAQGSSTVALITVSSILLPLLPALGLDSETGKVWAILAIGAGSVTVSHANDSYFWIVSQLGEMSVKEAYRTHTFATFLQGVIGFILLLLAFNLLGA</sequence>
<dbReference type="GO" id="GO:0005886">
    <property type="term" value="C:plasma membrane"/>
    <property type="evidence" value="ECO:0007669"/>
    <property type="project" value="TreeGrafter"/>
</dbReference>
<feature type="transmembrane region" description="Helical" evidence="1">
    <location>
        <begin position="332"/>
        <end position="350"/>
    </location>
</feature>
<feature type="transmembrane region" description="Helical" evidence="1">
    <location>
        <begin position="228"/>
        <end position="251"/>
    </location>
</feature>
<feature type="transmembrane region" description="Helical" evidence="1">
    <location>
        <begin position="28"/>
        <end position="47"/>
    </location>
</feature>
<feature type="transmembrane region" description="Helical" evidence="1">
    <location>
        <begin position="303"/>
        <end position="320"/>
    </location>
</feature>
<reference evidence="2 3" key="1">
    <citation type="submission" date="2017-08" db="EMBL/GenBank/DDBJ databases">
        <title>The whole genome shortgun sequences of strain Leeuwenhoekiella nanhaiensis G18 from the South China Sea.</title>
        <authorList>
            <person name="Liu Q."/>
        </authorList>
    </citation>
    <scope>NUCLEOTIDE SEQUENCE [LARGE SCALE GENOMIC DNA]</scope>
    <source>
        <strain evidence="2 3">G18</strain>
    </source>
</reference>
<gene>
    <name evidence="2" type="ORF">CJ305_10000</name>
</gene>
<feature type="transmembrane region" description="Helical" evidence="1">
    <location>
        <begin position="357"/>
        <end position="377"/>
    </location>
</feature>
<feature type="transmembrane region" description="Helical" evidence="1">
    <location>
        <begin position="59"/>
        <end position="77"/>
    </location>
</feature>
<keyword evidence="1" id="KW-1133">Transmembrane helix</keyword>
<keyword evidence="3" id="KW-1185">Reference proteome</keyword>
<organism evidence="2 3">
    <name type="scientific">Leeuwenhoekiella nanhaiensis</name>
    <dbReference type="NCBI Taxonomy" id="1655491"/>
    <lineage>
        <taxon>Bacteria</taxon>
        <taxon>Pseudomonadati</taxon>
        <taxon>Bacteroidota</taxon>
        <taxon>Flavobacteriia</taxon>
        <taxon>Flavobacteriales</taxon>
        <taxon>Flavobacteriaceae</taxon>
        <taxon>Leeuwenhoekiella</taxon>
    </lineage>
</organism>
<evidence type="ECO:0000313" key="3">
    <source>
        <dbReference type="Proteomes" id="UP000229433"/>
    </source>
</evidence>
<keyword evidence="1" id="KW-0472">Membrane</keyword>
<feature type="transmembrane region" description="Helical" evidence="1">
    <location>
        <begin position="176"/>
        <end position="200"/>
    </location>
</feature>
<name>A0A2G1VR72_9FLAO</name>
<dbReference type="Proteomes" id="UP000229433">
    <property type="component" value="Unassembled WGS sequence"/>
</dbReference>
<dbReference type="PANTHER" id="PTHR30354">
    <property type="entry name" value="GNT FAMILY GLUCONATE TRANSPORTER"/>
    <property type="match status" value="1"/>
</dbReference>
<evidence type="ECO:0000313" key="2">
    <source>
        <dbReference type="EMBL" id="PHQ29276.1"/>
    </source>
</evidence>
<keyword evidence="1" id="KW-0812">Transmembrane</keyword>
<dbReference type="InterPro" id="IPR003474">
    <property type="entry name" value="Glcn_transporter"/>
</dbReference>
<dbReference type="AlphaFoldDB" id="A0A2G1VR72"/>
<dbReference type="PANTHER" id="PTHR30354:SF11">
    <property type="entry name" value="PERMEASE"/>
    <property type="match status" value="1"/>
</dbReference>
<dbReference type="RefSeq" id="WP_099646127.1">
    <property type="nucleotide sequence ID" value="NZ_KZ319290.1"/>
</dbReference>
<dbReference type="OrthoDB" id="9787129at2"/>
<dbReference type="GO" id="GO:0015128">
    <property type="term" value="F:gluconate transmembrane transporter activity"/>
    <property type="evidence" value="ECO:0007669"/>
    <property type="project" value="InterPro"/>
</dbReference>